<keyword evidence="3" id="KW-1003">Cell membrane</keyword>
<evidence type="ECO:0000256" key="6">
    <source>
        <dbReference type="ARBA" id="ARBA00023136"/>
    </source>
</evidence>
<sequence length="168" mass="18000">MKSIAGLALRAFTDPGQSANQKSSFPPQLVAMLEHAQSLALLLARLYVAQAFFLSGLTKLRDWSTTLALFESEYMTPFLSPEVAAWMGTGGELLLPVLLVFGLGGRFAALGLSVVNVMAVLSLSEIAPAALAGHHLWAVLLLAVALWGVGRWSLDAWLQRRLTPRAGS</sequence>
<comment type="subcellular location">
    <subcellularLocation>
        <location evidence="1">Cell membrane</location>
        <topology evidence="1">Multi-pass membrane protein</topology>
    </subcellularLocation>
</comment>
<dbReference type="PANTHER" id="PTHR33452">
    <property type="entry name" value="OXIDOREDUCTASE CATD-RELATED"/>
    <property type="match status" value="1"/>
</dbReference>
<keyword evidence="5 7" id="KW-1133">Transmembrane helix</keyword>
<evidence type="ECO:0000313" key="9">
    <source>
        <dbReference type="Proteomes" id="UP001209701"/>
    </source>
</evidence>
<keyword evidence="9" id="KW-1185">Reference proteome</keyword>
<accession>A0ABT2YFL7</accession>
<dbReference type="RefSeq" id="WP_263571402.1">
    <property type="nucleotide sequence ID" value="NZ_JAJIRN010000005.1"/>
</dbReference>
<protein>
    <submittedName>
        <fullName evidence="8">DoxX family protein</fullName>
    </submittedName>
</protein>
<dbReference type="InterPro" id="IPR051907">
    <property type="entry name" value="DoxX-like_oxidoreductase"/>
</dbReference>
<dbReference type="Proteomes" id="UP001209701">
    <property type="component" value="Unassembled WGS sequence"/>
</dbReference>
<name>A0ABT2YFL7_9BURK</name>
<proteinExistence type="inferred from homology"/>
<evidence type="ECO:0000256" key="1">
    <source>
        <dbReference type="ARBA" id="ARBA00004651"/>
    </source>
</evidence>
<evidence type="ECO:0000256" key="7">
    <source>
        <dbReference type="SAM" id="Phobius"/>
    </source>
</evidence>
<dbReference type="PANTHER" id="PTHR33452:SF7">
    <property type="entry name" value="DOXX FAMILY PROTEIN"/>
    <property type="match status" value="1"/>
</dbReference>
<comment type="similarity">
    <text evidence="2">Belongs to the DoxX family.</text>
</comment>
<dbReference type="Pfam" id="PF07681">
    <property type="entry name" value="DoxX"/>
    <property type="match status" value="1"/>
</dbReference>
<evidence type="ECO:0000256" key="5">
    <source>
        <dbReference type="ARBA" id="ARBA00022989"/>
    </source>
</evidence>
<dbReference type="InterPro" id="IPR032808">
    <property type="entry name" value="DoxX"/>
</dbReference>
<keyword evidence="6 7" id="KW-0472">Membrane</keyword>
<keyword evidence="4 7" id="KW-0812">Transmembrane</keyword>
<comment type="caution">
    <text evidence="8">The sequence shown here is derived from an EMBL/GenBank/DDBJ whole genome shotgun (WGS) entry which is preliminary data.</text>
</comment>
<dbReference type="EMBL" id="JAJIRN010000005">
    <property type="protein sequence ID" value="MCV2368806.1"/>
    <property type="molecule type" value="Genomic_DNA"/>
</dbReference>
<feature type="transmembrane region" description="Helical" evidence="7">
    <location>
        <begin position="93"/>
        <end position="115"/>
    </location>
</feature>
<reference evidence="8 9" key="1">
    <citation type="submission" date="2021-11" db="EMBL/GenBank/DDBJ databases">
        <authorList>
            <person name="Liang Q."/>
            <person name="Mou H."/>
            <person name="Liu Z."/>
        </authorList>
    </citation>
    <scope>NUCLEOTIDE SEQUENCE [LARGE SCALE GENOMIC DNA]</scope>
    <source>
        <strain evidence="8 9">CHU3</strain>
    </source>
</reference>
<evidence type="ECO:0000256" key="3">
    <source>
        <dbReference type="ARBA" id="ARBA00022475"/>
    </source>
</evidence>
<organism evidence="8 9">
    <name type="scientific">Roseateles oligotrophus</name>
    <dbReference type="NCBI Taxonomy" id="1769250"/>
    <lineage>
        <taxon>Bacteria</taxon>
        <taxon>Pseudomonadati</taxon>
        <taxon>Pseudomonadota</taxon>
        <taxon>Betaproteobacteria</taxon>
        <taxon>Burkholderiales</taxon>
        <taxon>Sphaerotilaceae</taxon>
        <taxon>Roseateles</taxon>
    </lineage>
</organism>
<evidence type="ECO:0000256" key="4">
    <source>
        <dbReference type="ARBA" id="ARBA00022692"/>
    </source>
</evidence>
<evidence type="ECO:0000313" key="8">
    <source>
        <dbReference type="EMBL" id="MCV2368806.1"/>
    </source>
</evidence>
<evidence type="ECO:0000256" key="2">
    <source>
        <dbReference type="ARBA" id="ARBA00006679"/>
    </source>
</evidence>
<gene>
    <name evidence="8" type="ORF">LNV07_12005</name>
</gene>
<feature type="transmembrane region" description="Helical" evidence="7">
    <location>
        <begin position="135"/>
        <end position="154"/>
    </location>
</feature>